<feature type="transmembrane region" description="Helical" evidence="21">
    <location>
        <begin position="554"/>
        <end position="576"/>
    </location>
</feature>
<keyword evidence="11" id="KW-0187">Copper transport</keyword>
<dbReference type="NCBIfam" id="TIGR01494">
    <property type="entry name" value="ATPase_P-type"/>
    <property type="match status" value="1"/>
</dbReference>
<organism evidence="23 24">
    <name type="scientific">Candidatus Gottesmanbacteria bacterium CG11_big_fil_rev_8_21_14_0_20_37_11</name>
    <dbReference type="NCBI Taxonomy" id="1974575"/>
    <lineage>
        <taxon>Bacteria</taxon>
        <taxon>Candidatus Gottesmaniibacteriota</taxon>
    </lineage>
</organism>
<comment type="caution">
    <text evidence="23">The sequence shown here is derived from an EMBL/GenBank/DDBJ whole genome shotgun (WGS) entry which is preliminary data.</text>
</comment>
<evidence type="ECO:0000256" key="17">
    <source>
        <dbReference type="ARBA" id="ARBA00023065"/>
    </source>
</evidence>
<gene>
    <name evidence="23" type="ORF">COV53_05050</name>
</gene>
<dbReference type="GO" id="GO:0055070">
    <property type="term" value="P:copper ion homeostasis"/>
    <property type="evidence" value="ECO:0007669"/>
    <property type="project" value="TreeGrafter"/>
</dbReference>
<sequence length="1117" mass="122140">MIKNVNLTISGMHCDSCETLIKEELSEISGVKVERIDHKTGKALLHLEKENIQLDELINAVKRAGYQAVIEANGNGYGKSTHESEVLFQQEITASNKPFKITIESEVVAEGRISQDAGGKPYFDGIVKNNKNAKLSIPQGQVGSKNFLQELISSIDIVKLFDRVEFSTNRNDSDDVTPNTTSEIPQNSLPIKEEKTNTLTANSQQRINLSLSGMHCSSCAALIEKSLKKVTGVSKANVNFAAEKALVFYDGNIVTVDSLINAVKKAGYLASEVKNNDPEFDRKKREKEIKGLSEAFINSLILSFPMLYFMLFDFISWIPGKVMLTPFIGIISLLLSTPVQFIIGLRFYKGMWSALRMKTFNMDSLIAIGTSTAYFYSLINLVYYFLKTGSLIGINGAKIPELYFETAAFLITFVILGKWLEIRAKGRTSDAIKKLMGLAAKTARVVKDGQTMDIPINEVKAGDIILVRPGEKVPIDGKIIKGSSSVDESMLTGESIPVEKHEGDTVVGATMNKMGSFEFVATRVGSETTLAQIIRLIEEAQGSKAPIQAFADKISAWFVPIVIGIALLTFIIWYFVLGATLAFALMAFTSVIVIACPCALGLATPTALMVGTGKGAEYGVLIKGGEPLESACKVNTVVFDKTGTLTNGKPVVTDIVGIGSLNDNSVLSLSASLEKSSEHPLAEAIYNYAKEELATLKDTQNFKAIAGHGVTAEIDSQKYYFGNRKLISEVVGLPIDIVDRKLGRLEEQGKTAMILSNDKEILGIVAVADTVKETSKEAVAKLKKRGIEVYMITGDNRRTAEAIAREVGIDNVLAEVLPEDKASEVKKIQGMGKRVAMVGDGINDAPALAQADIGVAMGNGTDVAMEAGGIVIMKNDLRDVVTAFDLSKETMGKIKQNMFFALFYNVIGIPIAARALISLGLVLKPELAGLAMAFSSISVVSNSLLLRYFRPGRRNYISMFAPIAMMLFFTFFFFEFGRFSSSMVAEGKEMKESSKPSSIRTLNNDLSIYKDDIKVISEAEGDKVFYYISDSNIPTQYKNVLREDGFNSIYISGKTYIPVYIGSDEAEMMKEKKIFKDPGDRISNFFGNDVIVADILPKTDSTLDKFHFVNSSFKLIN</sequence>
<keyword evidence="6" id="KW-0597">Phosphoprotein</keyword>
<dbReference type="AlphaFoldDB" id="A0A2H0NGN5"/>
<evidence type="ECO:0000256" key="3">
    <source>
        <dbReference type="ARBA" id="ARBA00012517"/>
    </source>
</evidence>
<evidence type="ECO:0000313" key="23">
    <source>
        <dbReference type="EMBL" id="PIR08047.1"/>
    </source>
</evidence>
<dbReference type="SFLD" id="SFLDS00003">
    <property type="entry name" value="Haloacid_Dehalogenase"/>
    <property type="match status" value="1"/>
</dbReference>
<keyword evidence="12 21" id="KW-0067">ATP-binding</keyword>
<reference evidence="23 24" key="1">
    <citation type="submission" date="2017-09" db="EMBL/GenBank/DDBJ databases">
        <title>Depth-based differentiation of microbial function through sediment-hosted aquifers and enrichment of novel symbionts in the deep terrestrial subsurface.</title>
        <authorList>
            <person name="Probst A.J."/>
            <person name="Ladd B."/>
            <person name="Jarett J.K."/>
            <person name="Geller-Mcgrath D.E."/>
            <person name="Sieber C.M."/>
            <person name="Emerson J.B."/>
            <person name="Anantharaman K."/>
            <person name="Thomas B.C."/>
            <person name="Malmstrom R."/>
            <person name="Stieglmeier M."/>
            <person name="Klingl A."/>
            <person name="Woyke T."/>
            <person name="Ryan C.M."/>
            <person name="Banfield J.F."/>
        </authorList>
    </citation>
    <scope>NUCLEOTIDE SEQUENCE [LARGE SCALE GENOMIC DNA]</scope>
    <source>
        <strain evidence="23">CG11_big_fil_rev_8_21_14_0_20_37_11</strain>
    </source>
</reference>
<dbReference type="PROSITE" id="PS00154">
    <property type="entry name" value="ATPASE_E1_E2"/>
    <property type="match status" value="1"/>
</dbReference>
<feature type="transmembrane region" description="Helical" evidence="21">
    <location>
        <begin position="295"/>
        <end position="318"/>
    </location>
</feature>
<dbReference type="GO" id="GO:0016887">
    <property type="term" value="F:ATP hydrolysis activity"/>
    <property type="evidence" value="ECO:0007669"/>
    <property type="project" value="InterPro"/>
</dbReference>
<dbReference type="InterPro" id="IPR017969">
    <property type="entry name" value="Heavy-metal-associated_CS"/>
</dbReference>
<evidence type="ECO:0000256" key="15">
    <source>
        <dbReference type="ARBA" id="ARBA00022989"/>
    </source>
</evidence>
<dbReference type="CDD" id="cd00371">
    <property type="entry name" value="HMA"/>
    <property type="match status" value="2"/>
</dbReference>
<comment type="subcellular location">
    <subcellularLocation>
        <location evidence="1">Cell membrane</location>
        <topology evidence="1">Multi-pass membrane protein</topology>
    </subcellularLocation>
</comment>
<keyword evidence="13" id="KW-0460">Magnesium</keyword>
<dbReference type="PROSITE" id="PS50846">
    <property type="entry name" value="HMA_2"/>
    <property type="match status" value="2"/>
</dbReference>
<dbReference type="InterPro" id="IPR006122">
    <property type="entry name" value="HMA_Cu_ion-bd"/>
</dbReference>
<evidence type="ECO:0000259" key="22">
    <source>
        <dbReference type="PROSITE" id="PS50846"/>
    </source>
</evidence>
<dbReference type="SUPFAM" id="SSF81653">
    <property type="entry name" value="Calcium ATPase, transduction domain A"/>
    <property type="match status" value="1"/>
</dbReference>
<comment type="similarity">
    <text evidence="2 21">Belongs to the cation transport ATPase (P-type) (TC 3.A.3) family. Type IB subfamily.</text>
</comment>
<feature type="domain" description="HMA" evidence="22">
    <location>
        <begin position="3"/>
        <end position="69"/>
    </location>
</feature>
<feature type="transmembrane region" description="Helical" evidence="21">
    <location>
        <begin position="898"/>
        <end position="921"/>
    </location>
</feature>
<dbReference type="Gene3D" id="3.30.70.100">
    <property type="match status" value="2"/>
</dbReference>
<dbReference type="GO" id="GO:0043682">
    <property type="term" value="F:P-type divalent copper transporter activity"/>
    <property type="evidence" value="ECO:0007669"/>
    <property type="project" value="TreeGrafter"/>
</dbReference>
<dbReference type="SUPFAM" id="SSF56784">
    <property type="entry name" value="HAD-like"/>
    <property type="match status" value="1"/>
</dbReference>
<feature type="domain" description="HMA" evidence="22">
    <location>
        <begin position="205"/>
        <end position="271"/>
    </location>
</feature>
<feature type="transmembrane region" description="Helical" evidence="21">
    <location>
        <begin position="927"/>
        <end position="949"/>
    </location>
</feature>
<keyword evidence="14" id="KW-1278">Translocase</keyword>
<dbReference type="GO" id="GO:0140581">
    <property type="term" value="F:P-type monovalent copper transporter activity"/>
    <property type="evidence" value="ECO:0007669"/>
    <property type="project" value="UniProtKB-EC"/>
</dbReference>
<dbReference type="InterPro" id="IPR001757">
    <property type="entry name" value="P_typ_ATPase"/>
</dbReference>
<evidence type="ECO:0000256" key="21">
    <source>
        <dbReference type="RuleBase" id="RU362081"/>
    </source>
</evidence>
<feature type="transmembrane region" description="Helical" evidence="21">
    <location>
        <begin position="365"/>
        <end position="386"/>
    </location>
</feature>
<dbReference type="NCBIfam" id="TIGR00003">
    <property type="entry name" value="copper ion binding protein"/>
    <property type="match status" value="1"/>
</dbReference>
<evidence type="ECO:0000256" key="8">
    <source>
        <dbReference type="ARBA" id="ARBA00022723"/>
    </source>
</evidence>
<proteinExistence type="inferred from homology"/>
<dbReference type="Gene3D" id="2.70.150.10">
    <property type="entry name" value="Calcium-transporting ATPase, cytoplasmic transduction domain A"/>
    <property type="match status" value="1"/>
</dbReference>
<evidence type="ECO:0000313" key="24">
    <source>
        <dbReference type="Proteomes" id="UP000230707"/>
    </source>
</evidence>
<keyword evidence="10 21" id="KW-0547">Nucleotide-binding</keyword>
<evidence type="ECO:0000256" key="16">
    <source>
        <dbReference type="ARBA" id="ARBA00023008"/>
    </source>
</evidence>
<dbReference type="InterPro" id="IPR059000">
    <property type="entry name" value="ATPase_P-type_domA"/>
</dbReference>
<keyword evidence="17" id="KW-0406">Ion transport</keyword>
<dbReference type="FunFam" id="3.30.70.100:FF:000005">
    <property type="entry name" value="Copper-exporting P-type ATPase A"/>
    <property type="match status" value="1"/>
</dbReference>
<dbReference type="SFLD" id="SFLDG00002">
    <property type="entry name" value="C1.7:_P-type_atpase_like"/>
    <property type="match status" value="1"/>
</dbReference>
<dbReference type="PROSITE" id="PS01229">
    <property type="entry name" value="COF_2"/>
    <property type="match status" value="1"/>
</dbReference>
<feature type="transmembrane region" description="Helical" evidence="21">
    <location>
        <begin position="324"/>
        <end position="345"/>
    </location>
</feature>
<dbReference type="InterPro" id="IPR008250">
    <property type="entry name" value="ATPase_P-typ_transduc_dom_A_sf"/>
</dbReference>
<evidence type="ECO:0000256" key="1">
    <source>
        <dbReference type="ARBA" id="ARBA00004651"/>
    </source>
</evidence>
<evidence type="ECO:0000256" key="5">
    <source>
        <dbReference type="ARBA" id="ARBA00022475"/>
    </source>
</evidence>
<dbReference type="InterPro" id="IPR036412">
    <property type="entry name" value="HAD-like_sf"/>
</dbReference>
<evidence type="ECO:0000256" key="7">
    <source>
        <dbReference type="ARBA" id="ARBA00022692"/>
    </source>
</evidence>
<dbReference type="PRINTS" id="PR00119">
    <property type="entry name" value="CATATPASE"/>
</dbReference>
<keyword evidence="4" id="KW-0813">Transport</keyword>
<evidence type="ECO:0000256" key="6">
    <source>
        <dbReference type="ARBA" id="ARBA00022553"/>
    </source>
</evidence>
<dbReference type="GO" id="GO:0005886">
    <property type="term" value="C:plasma membrane"/>
    <property type="evidence" value="ECO:0007669"/>
    <property type="project" value="UniProtKB-SubCell"/>
</dbReference>
<comment type="catalytic activity">
    <reaction evidence="20">
        <text>Cu(+)(in) + ATP + H2O = Cu(+)(out) + ADP + phosphate + H(+)</text>
        <dbReference type="Rhea" id="RHEA:25792"/>
        <dbReference type="ChEBI" id="CHEBI:15377"/>
        <dbReference type="ChEBI" id="CHEBI:15378"/>
        <dbReference type="ChEBI" id="CHEBI:30616"/>
        <dbReference type="ChEBI" id="CHEBI:43474"/>
        <dbReference type="ChEBI" id="CHEBI:49552"/>
        <dbReference type="ChEBI" id="CHEBI:456216"/>
        <dbReference type="EC" id="7.2.2.8"/>
    </reaction>
</comment>
<dbReference type="Pfam" id="PF00702">
    <property type="entry name" value="Hydrolase"/>
    <property type="match status" value="1"/>
</dbReference>
<dbReference type="EMBL" id="PCWS01000112">
    <property type="protein sequence ID" value="PIR08047.1"/>
    <property type="molecule type" value="Genomic_DNA"/>
</dbReference>
<keyword evidence="9" id="KW-0677">Repeat</keyword>
<dbReference type="InterPro" id="IPR023298">
    <property type="entry name" value="ATPase_P-typ_TM_dom_sf"/>
</dbReference>
<dbReference type="InterPro" id="IPR018303">
    <property type="entry name" value="ATPase_P-typ_P_site"/>
</dbReference>
<dbReference type="InterPro" id="IPR044492">
    <property type="entry name" value="P_typ_ATPase_HD_dom"/>
</dbReference>
<dbReference type="SUPFAM" id="SSF55008">
    <property type="entry name" value="HMA, heavy metal-associated domain"/>
    <property type="match status" value="2"/>
</dbReference>
<evidence type="ECO:0000256" key="19">
    <source>
        <dbReference type="ARBA" id="ARBA00033239"/>
    </source>
</evidence>
<evidence type="ECO:0000256" key="18">
    <source>
        <dbReference type="ARBA" id="ARBA00023136"/>
    </source>
</evidence>
<keyword evidence="7 21" id="KW-0812">Transmembrane</keyword>
<feature type="transmembrane region" description="Helical" evidence="21">
    <location>
        <begin position="582"/>
        <end position="604"/>
    </location>
</feature>
<dbReference type="Gene3D" id="3.40.50.1000">
    <property type="entry name" value="HAD superfamily/HAD-like"/>
    <property type="match status" value="1"/>
</dbReference>
<dbReference type="InterPro" id="IPR023299">
    <property type="entry name" value="ATPase_P-typ_cyto_dom_N"/>
</dbReference>
<name>A0A2H0NGN5_9BACT</name>
<evidence type="ECO:0000256" key="12">
    <source>
        <dbReference type="ARBA" id="ARBA00022840"/>
    </source>
</evidence>
<keyword evidence="16" id="KW-0186">Copper</keyword>
<dbReference type="PROSITE" id="PS01047">
    <property type="entry name" value="HMA_1"/>
    <property type="match status" value="1"/>
</dbReference>
<dbReference type="Pfam" id="PF00403">
    <property type="entry name" value="HMA"/>
    <property type="match status" value="2"/>
</dbReference>
<evidence type="ECO:0000256" key="14">
    <source>
        <dbReference type="ARBA" id="ARBA00022967"/>
    </source>
</evidence>
<dbReference type="FunFam" id="3.40.50.1000:FF:000144">
    <property type="entry name" value="copper-transporting ATPase 1 isoform X2"/>
    <property type="match status" value="1"/>
</dbReference>
<evidence type="ECO:0000256" key="9">
    <source>
        <dbReference type="ARBA" id="ARBA00022737"/>
    </source>
</evidence>
<dbReference type="Gene3D" id="3.40.1110.10">
    <property type="entry name" value="Calcium-transporting ATPase, cytoplasmic domain N"/>
    <property type="match status" value="1"/>
</dbReference>
<dbReference type="GO" id="GO:0005507">
    <property type="term" value="F:copper ion binding"/>
    <property type="evidence" value="ECO:0007669"/>
    <property type="project" value="InterPro"/>
</dbReference>
<dbReference type="NCBIfam" id="TIGR01511">
    <property type="entry name" value="ATPase-IB1_Cu"/>
    <property type="match status" value="1"/>
</dbReference>
<keyword evidence="8 21" id="KW-0479">Metal-binding</keyword>
<feature type="transmembrane region" description="Helical" evidence="21">
    <location>
        <begin position="402"/>
        <end position="420"/>
    </location>
</feature>
<evidence type="ECO:0000256" key="4">
    <source>
        <dbReference type="ARBA" id="ARBA00022448"/>
    </source>
</evidence>
<evidence type="ECO:0000256" key="2">
    <source>
        <dbReference type="ARBA" id="ARBA00006024"/>
    </source>
</evidence>
<protein>
    <recommendedName>
        <fullName evidence="3">P-type Cu(+) transporter</fullName>
        <ecNumber evidence="3">7.2.2.8</ecNumber>
    </recommendedName>
    <alternativeName>
        <fullName evidence="19">Cu(+)-exporting ATPase</fullName>
    </alternativeName>
</protein>
<dbReference type="Proteomes" id="UP000230707">
    <property type="component" value="Unassembled WGS sequence"/>
</dbReference>
<keyword evidence="15 21" id="KW-1133">Transmembrane helix</keyword>
<feature type="transmembrane region" description="Helical" evidence="21">
    <location>
        <begin position="956"/>
        <end position="974"/>
    </location>
</feature>
<dbReference type="Pfam" id="PF00122">
    <property type="entry name" value="E1-E2_ATPase"/>
    <property type="match status" value="1"/>
</dbReference>
<dbReference type="CDD" id="cd02094">
    <property type="entry name" value="P-type_ATPase_Cu-like"/>
    <property type="match status" value="1"/>
</dbReference>
<evidence type="ECO:0000256" key="20">
    <source>
        <dbReference type="ARBA" id="ARBA00049289"/>
    </source>
</evidence>
<accession>A0A2H0NGN5</accession>
<evidence type="ECO:0000256" key="13">
    <source>
        <dbReference type="ARBA" id="ARBA00022842"/>
    </source>
</evidence>
<dbReference type="InterPro" id="IPR036163">
    <property type="entry name" value="HMA_dom_sf"/>
</dbReference>
<evidence type="ECO:0000256" key="10">
    <source>
        <dbReference type="ARBA" id="ARBA00022741"/>
    </source>
</evidence>
<dbReference type="PRINTS" id="PR00943">
    <property type="entry name" value="CUATPASE"/>
</dbReference>
<dbReference type="PANTHER" id="PTHR43520">
    <property type="entry name" value="ATP7, ISOFORM B"/>
    <property type="match status" value="1"/>
</dbReference>
<dbReference type="PANTHER" id="PTHR43520:SF8">
    <property type="entry name" value="P-TYPE CU(+) TRANSPORTER"/>
    <property type="match status" value="1"/>
</dbReference>
<dbReference type="InterPro" id="IPR027256">
    <property type="entry name" value="P-typ_ATPase_IB"/>
</dbReference>
<dbReference type="SFLD" id="SFLDF00027">
    <property type="entry name" value="p-type_atpase"/>
    <property type="match status" value="1"/>
</dbReference>
<dbReference type="GO" id="GO:0005524">
    <property type="term" value="F:ATP binding"/>
    <property type="evidence" value="ECO:0007669"/>
    <property type="project" value="UniProtKB-UniRule"/>
</dbReference>
<dbReference type="NCBIfam" id="TIGR01525">
    <property type="entry name" value="ATPase-IB_hvy"/>
    <property type="match status" value="1"/>
</dbReference>
<evidence type="ECO:0000256" key="11">
    <source>
        <dbReference type="ARBA" id="ARBA00022796"/>
    </source>
</evidence>
<keyword evidence="5 21" id="KW-1003">Cell membrane</keyword>
<dbReference type="FunFam" id="2.70.150.10:FF:000020">
    <property type="entry name" value="Copper-exporting P-type ATPase A"/>
    <property type="match status" value="1"/>
</dbReference>
<keyword evidence="18 21" id="KW-0472">Membrane</keyword>
<dbReference type="SUPFAM" id="SSF81665">
    <property type="entry name" value="Calcium ATPase, transmembrane domain M"/>
    <property type="match status" value="1"/>
</dbReference>
<dbReference type="InterPro" id="IPR023214">
    <property type="entry name" value="HAD_sf"/>
</dbReference>
<dbReference type="InterPro" id="IPR006121">
    <property type="entry name" value="HMA_dom"/>
</dbReference>
<dbReference type="EC" id="7.2.2.8" evidence="3"/>